<comment type="caution">
    <text evidence="2">The sequence shown here is derived from an EMBL/GenBank/DDBJ whole genome shotgun (WGS) entry which is preliminary data.</text>
</comment>
<organism evidence="2 3">
    <name type="scientific">Triparma strigata</name>
    <dbReference type="NCBI Taxonomy" id="1606541"/>
    <lineage>
        <taxon>Eukaryota</taxon>
        <taxon>Sar</taxon>
        <taxon>Stramenopiles</taxon>
        <taxon>Ochrophyta</taxon>
        <taxon>Bolidophyceae</taxon>
        <taxon>Parmales</taxon>
        <taxon>Triparmaceae</taxon>
        <taxon>Triparma</taxon>
    </lineage>
</organism>
<reference evidence="3" key="1">
    <citation type="journal article" date="2023" name="Commun. Biol.">
        <title>Genome analysis of Parmales, the sister group of diatoms, reveals the evolutionary specialization of diatoms from phago-mixotrophs to photoautotrophs.</title>
        <authorList>
            <person name="Ban H."/>
            <person name="Sato S."/>
            <person name="Yoshikawa S."/>
            <person name="Yamada K."/>
            <person name="Nakamura Y."/>
            <person name="Ichinomiya M."/>
            <person name="Sato N."/>
            <person name="Blanc-Mathieu R."/>
            <person name="Endo H."/>
            <person name="Kuwata A."/>
            <person name="Ogata H."/>
        </authorList>
    </citation>
    <scope>NUCLEOTIDE SEQUENCE [LARGE SCALE GENOMIC DNA]</scope>
    <source>
        <strain evidence="3">NIES 3701</strain>
    </source>
</reference>
<name>A0A9W7EUF8_9STRA</name>
<dbReference type="PANTHER" id="PTHR46361">
    <property type="entry name" value="ELECTRON CARRIER/ PROTEIN DISULFIDE OXIDOREDUCTASE"/>
    <property type="match status" value="1"/>
</dbReference>
<dbReference type="OrthoDB" id="41681at2759"/>
<protein>
    <recommendedName>
        <fullName evidence="1">DUF547 domain-containing protein</fullName>
    </recommendedName>
</protein>
<feature type="domain" description="DUF547" evidence="1">
    <location>
        <begin position="159"/>
        <end position="288"/>
    </location>
</feature>
<keyword evidence="3" id="KW-1185">Reference proteome</keyword>
<evidence type="ECO:0000313" key="2">
    <source>
        <dbReference type="EMBL" id="GMH90470.1"/>
    </source>
</evidence>
<dbReference type="Pfam" id="PF04784">
    <property type="entry name" value="DUF547"/>
    <property type="match status" value="1"/>
</dbReference>
<dbReference type="EMBL" id="BRXY01000372">
    <property type="protein sequence ID" value="GMH90470.1"/>
    <property type="molecule type" value="Genomic_DNA"/>
</dbReference>
<dbReference type="InterPro" id="IPR006869">
    <property type="entry name" value="DUF547"/>
</dbReference>
<proteinExistence type="predicted"/>
<sequence length="350" mass="39179">MSTEKLDIVKPITDQTTVPQGLVSLDDKVWPIKDGGEGIRATFKNLDTYEKTIQAITSSSSSATTVDIQSLTSPDAPSTTMTWEELTSKVSQYTYTPLNYKYPSGCASFNTLTSSSSVPPSVGLSLMHSLSANPSHPNIIPTSDKVFALLTLPPSSSPSYLPFLITLYNLTVTLTLKTLGRPRTSLNRLRYFDALGPVIKVNDNESIFLSFNQIENGLLRCNRVPPYHLSASLSSKLIKKYNLKEYICEKVDWRIHGALNCGANSCPPVEKYTVENVEEELERSFEAFKENNILREGEGVKASLIFKWYEVDFEEDFYGGKKVEWMEYDWGGGEEKEWKGGFWDTVKGIL</sequence>
<dbReference type="Proteomes" id="UP001165085">
    <property type="component" value="Unassembled WGS sequence"/>
</dbReference>
<evidence type="ECO:0000313" key="3">
    <source>
        <dbReference type="Proteomes" id="UP001165085"/>
    </source>
</evidence>
<gene>
    <name evidence="2" type="ORF">TrST_g5546</name>
</gene>
<dbReference type="AlphaFoldDB" id="A0A9W7EUF8"/>
<accession>A0A9W7EUF8</accession>
<evidence type="ECO:0000259" key="1">
    <source>
        <dbReference type="Pfam" id="PF04784"/>
    </source>
</evidence>
<dbReference type="PANTHER" id="PTHR46361:SF3">
    <property type="entry name" value="ELECTRON CARRIER_ PROTEIN DISULFIDE OXIDOREDUCTASE"/>
    <property type="match status" value="1"/>
</dbReference>